<proteinExistence type="predicted"/>
<dbReference type="InterPro" id="IPR041115">
    <property type="entry name" value="SLATT_5"/>
</dbReference>
<feature type="transmembrane region" description="Helical" evidence="1">
    <location>
        <begin position="76"/>
        <end position="94"/>
    </location>
</feature>
<reference evidence="3" key="1">
    <citation type="journal article" date="2020" name="J. Clin. Microbiol.">
        <title>Streptococcus pseudopneumoniae: Use of whole genome sequences to validate methods used for identification.</title>
        <authorList>
            <person name="Jensen C.S."/>
            <person name="Iversen K.H."/>
            <person name="Dargis R."/>
            <person name="Shewmaker P."/>
            <person name="Rasmussen S."/>
            <person name="Christensen J.J."/>
            <person name="Nielsen X.C."/>
        </authorList>
    </citation>
    <scope>NUCLEOTIDE SEQUENCE</scope>
    <source>
        <strain evidence="3">256-03</strain>
    </source>
</reference>
<feature type="domain" description="SMODS and SLOG-associating 2TM effector" evidence="2">
    <location>
        <begin position="20"/>
        <end position="227"/>
    </location>
</feature>
<evidence type="ECO:0000313" key="3">
    <source>
        <dbReference type="EMBL" id="MBF9674462.1"/>
    </source>
</evidence>
<evidence type="ECO:0000256" key="1">
    <source>
        <dbReference type="SAM" id="Phobius"/>
    </source>
</evidence>
<keyword evidence="1" id="KW-0812">Transmembrane</keyword>
<keyword evidence="1" id="KW-1133">Transmembrane helix</keyword>
<dbReference type="Proteomes" id="UP000743672">
    <property type="component" value="Unassembled WGS sequence"/>
</dbReference>
<name>A0AA94RRW7_9STRE</name>
<dbReference type="Pfam" id="PF18160">
    <property type="entry name" value="SLATT_5"/>
    <property type="match status" value="1"/>
</dbReference>
<gene>
    <name evidence="3" type="ORF">IAI20_10500</name>
</gene>
<feature type="transmembrane region" description="Helical" evidence="1">
    <location>
        <begin position="214"/>
        <end position="232"/>
    </location>
</feature>
<keyword evidence="1" id="KW-0472">Membrane</keyword>
<evidence type="ECO:0000259" key="2">
    <source>
        <dbReference type="Pfam" id="PF18160"/>
    </source>
</evidence>
<sequence length="234" mass="27919">MSEILDFKDRDIDYEINLKCNSIDTVRAARINTSKRLYEYAEKWELIFLAMSIMSTGLLVYSLINPENKDRLALSALFSIYSLLVQNFVAKLNYNERALKLHYHQLELEDFLLDLKSIIFQKSLSDDEKINKYQQIMSRYQISLRGNENHSDFDHKYAKKYQKRKYGQGNSQSDMESKVTEETIEDGKKKCCLKDAFLYIEQFIKRHDFSWNKIIIWFQYILIPLVLIWYLVLS</sequence>
<dbReference type="RefSeq" id="WP_054388222.1">
    <property type="nucleotide sequence ID" value="NZ_JACSYS010000049.1"/>
</dbReference>
<accession>A0AA94RRW7</accession>
<dbReference type="NCBIfam" id="NF033631">
    <property type="entry name" value="SLATT_5"/>
    <property type="match status" value="1"/>
</dbReference>
<feature type="transmembrane region" description="Helical" evidence="1">
    <location>
        <begin position="44"/>
        <end position="64"/>
    </location>
</feature>
<protein>
    <submittedName>
        <fullName evidence="3">SLATT domain-containing protein</fullName>
    </submittedName>
</protein>
<organism evidence="3 4">
    <name type="scientific">Streptococcus pseudopneumoniae</name>
    <dbReference type="NCBI Taxonomy" id="257758"/>
    <lineage>
        <taxon>Bacteria</taxon>
        <taxon>Bacillati</taxon>
        <taxon>Bacillota</taxon>
        <taxon>Bacilli</taxon>
        <taxon>Lactobacillales</taxon>
        <taxon>Streptococcaceae</taxon>
        <taxon>Streptococcus</taxon>
    </lineage>
</organism>
<comment type="caution">
    <text evidence="3">The sequence shown here is derived from an EMBL/GenBank/DDBJ whole genome shotgun (WGS) entry which is preliminary data.</text>
</comment>
<dbReference type="EMBL" id="JACSZI010000071">
    <property type="protein sequence ID" value="MBF9674462.1"/>
    <property type="molecule type" value="Genomic_DNA"/>
</dbReference>
<evidence type="ECO:0000313" key="4">
    <source>
        <dbReference type="Proteomes" id="UP000743672"/>
    </source>
</evidence>
<dbReference type="AlphaFoldDB" id="A0AA94RRW7"/>